<evidence type="ECO:0000313" key="2">
    <source>
        <dbReference type="EMBL" id="KAK8063024.1"/>
    </source>
</evidence>
<feature type="signal peptide" evidence="1">
    <location>
        <begin position="1"/>
        <end position="20"/>
    </location>
</feature>
<feature type="chain" id="PRO_5045201053" evidence="1">
    <location>
        <begin position="21"/>
        <end position="90"/>
    </location>
</feature>
<dbReference type="EMBL" id="JAQQWN010000010">
    <property type="protein sequence ID" value="KAK8063024.1"/>
    <property type="molecule type" value="Genomic_DNA"/>
</dbReference>
<keyword evidence="3" id="KW-1185">Reference proteome</keyword>
<comment type="caution">
    <text evidence="2">The sequence shown here is derived from an EMBL/GenBank/DDBJ whole genome shotgun (WGS) entry which is preliminary data.</text>
</comment>
<reference evidence="2 3" key="1">
    <citation type="submission" date="2023-01" db="EMBL/GenBank/DDBJ databases">
        <title>Analysis of 21 Apiospora genomes using comparative genomics revels a genus with tremendous synthesis potential of carbohydrate active enzymes and secondary metabolites.</title>
        <authorList>
            <person name="Sorensen T."/>
        </authorList>
    </citation>
    <scope>NUCLEOTIDE SEQUENCE [LARGE SCALE GENOMIC DNA]</scope>
    <source>
        <strain evidence="2 3">CBS 114990</strain>
    </source>
</reference>
<accession>A0ABR1UVQ8</accession>
<name>A0ABR1UVQ8_9PEZI</name>
<sequence>MQFSVNTILAALAMASFASAVPQGNGLCIEKGSAPLLWPVSQGVLDCQRNRLHLHFLLPGHRHLHPALDARRLSRKWDSYPSDPICGVSF</sequence>
<dbReference type="Proteomes" id="UP001433268">
    <property type="component" value="Unassembled WGS sequence"/>
</dbReference>
<gene>
    <name evidence="2" type="ORF">PG997_015121</name>
</gene>
<evidence type="ECO:0000256" key="1">
    <source>
        <dbReference type="SAM" id="SignalP"/>
    </source>
</evidence>
<proteinExistence type="predicted"/>
<dbReference type="GeneID" id="92052495"/>
<organism evidence="2 3">
    <name type="scientific">Apiospora hydei</name>
    <dbReference type="NCBI Taxonomy" id="1337664"/>
    <lineage>
        <taxon>Eukaryota</taxon>
        <taxon>Fungi</taxon>
        <taxon>Dikarya</taxon>
        <taxon>Ascomycota</taxon>
        <taxon>Pezizomycotina</taxon>
        <taxon>Sordariomycetes</taxon>
        <taxon>Xylariomycetidae</taxon>
        <taxon>Amphisphaeriales</taxon>
        <taxon>Apiosporaceae</taxon>
        <taxon>Apiospora</taxon>
    </lineage>
</organism>
<protein>
    <submittedName>
        <fullName evidence="2">Uncharacterized protein</fullName>
    </submittedName>
</protein>
<evidence type="ECO:0000313" key="3">
    <source>
        <dbReference type="Proteomes" id="UP001433268"/>
    </source>
</evidence>
<dbReference type="RefSeq" id="XP_066661623.1">
    <property type="nucleotide sequence ID" value="XM_066819435.1"/>
</dbReference>
<keyword evidence="1" id="KW-0732">Signal</keyword>